<dbReference type="GO" id="GO:0004175">
    <property type="term" value="F:endopeptidase activity"/>
    <property type="evidence" value="ECO:0007669"/>
    <property type="project" value="UniProtKB-ARBA"/>
</dbReference>
<evidence type="ECO:0000259" key="2">
    <source>
        <dbReference type="Pfam" id="PF02517"/>
    </source>
</evidence>
<dbReference type="GO" id="GO:0080120">
    <property type="term" value="P:CAAX-box protein maturation"/>
    <property type="evidence" value="ECO:0007669"/>
    <property type="project" value="UniProtKB-ARBA"/>
</dbReference>
<feature type="transmembrane region" description="Helical" evidence="1">
    <location>
        <begin position="66"/>
        <end position="85"/>
    </location>
</feature>
<sequence length="318" mass="36320">MLKSITTLFNPLPAYISDFIKSDYQLYKYALVAVFLSVSVAVNYWVSFEANFVAVPNYASRLVRYILFYGFAYYGGVIIIAWSKPKTELTYLKNSKFWLITFIGIIILSFDNSFHGSYNIAKQLVGLNSYLFVGKLFAELRNFVTLFLPLLVFWFFIRKKSDSFFGLTLHNVSVRPYILMLFIMMPLIFIAAQSPSFLATYPMFKSFGMEAYWGVNIGWLVALFEFLYASAFLAVELFFRGFLVIGLLRLMGKDVIIPMVCLYTFLHFEKPMGEAISSIFGGYLLGVFAYYSKNIWGGVFVHAGIALLMELAAGLMKM</sequence>
<keyword evidence="1" id="KW-1133">Transmembrane helix</keyword>
<keyword evidence="1" id="KW-0812">Transmembrane</keyword>
<dbReference type="Pfam" id="PF02517">
    <property type="entry name" value="Rce1-like"/>
    <property type="match status" value="1"/>
</dbReference>
<proteinExistence type="predicted"/>
<feature type="transmembrane region" description="Helical" evidence="1">
    <location>
        <begin position="298"/>
        <end position="316"/>
    </location>
</feature>
<keyword evidence="1" id="KW-0472">Membrane</keyword>
<feature type="transmembrane region" description="Helical" evidence="1">
    <location>
        <begin position="272"/>
        <end position="291"/>
    </location>
</feature>
<dbReference type="AlphaFoldDB" id="A0A3B0UER8"/>
<feature type="transmembrane region" description="Helical" evidence="1">
    <location>
        <begin position="97"/>
        <end position="120"/>
    </location>
</feature>
<feature type="transmembrane region" description="Helical" evidence="1">
    <location>
        <begin position="242"/>
        <end position="266"/>
    </location>
</feature>
<name>A0A3B0UER8_9ZZZZ</name>
<feature type="transmembrane region" description="Helical" evidence="1">
    <location>
        <begin position="211"/>
        <end position="235"/>
    </location>
</feature>
<protein>
    <recommendedName>
        <fullName evidence="2">CAAX prenyl protease 2/Lysostaphin resistance protein A-like domain-containing protein</fullName>
    </recommendedName>
</protein>
<feature type="transmembrane region" description="Helical" evidence="1">
    <location>
        <begin position="26"/>
        <end position="46"/>
    </location>
</feature>
<feature type="transmembrane region" description="Helical" evidence="1">
    <location>
        <begin position="140"/>
        <end position="157"/>
    </location>
</feature>
<accession>A0A3B0UER8</accession>
<evidence type="ECO:0000256" key="1">
    <source>
        <dbReference type="SAM" id="Phobius"/>
    </source>
</evidence>
<organism evidence="3">
    <name type="scientific">hydrothermal vent metagenome</name>
    <dbReference type="NCBI Taxonomy" id="652676"/>
    <lineage>
        <taxon>unclassified sequences</taxon>
        <taxon>metagenomes</taxon>
        <taxon>ecological metagenomes</taxon>
    </lineage>
</organism>
<dbReference type="InterPro" id="IPR003675">
    <property type="entry name" value="Rce1/LyrA-like_dom"/>
</dbReference>
<gene>
    <name evidence="3" type="ORF">MNBD_BACTEROID06-282</name>
</gene>
<reference evidence="3" key="1">
    <citation type="submission" date="2018-06" db="EMBL/GenBank/DDBJ databases">
        <authorList>
            <person name="Zhirakovskaya E."/>
        </authorList>
    </citation>
    <scope>NUCLEOTIDE SEQUENCE</scope>
</reference>
<dbReference type="EMBL" id="UOES01000145">
    <property type="protein sequence ID" value="VAW26823.1"/>
    <property type="molecule type" value="Genomic_DNA"/>
</dbReference>
<feature type="domain" description="CAAX prenyl protease 2/Lysostaphin resistance protein A-like" evidence="2">
    <location>
        <begin position="219"/>
        <end position="306"/>
    </location>
</feature>
<evidence type="ECO:0000313" key="3">
    <source>
        <dbReference type="EMBL" id="VAW26823.1"/>
    </source>
</evidence>
<feature type="transmembrane region" description="Helical" evidence="1">
    <location>
        <begin position="177"/>
        <end position="199"/>
    </location>
</feature>